<accession>A0A6V2NCJ8</accession>
<evidence type="ECO:0000256" key="1">
    <source>
        <dbReference type="SAM" id="MobiDB-lite"/>
    </source>
</evidence>
<evidence type="ECO:0008006" key="4">
    <source>
        <dbReference type="Google" id="ProtNLM"/>
    </source>
</evidence>
<name>A0A6V2NCJ8_EMIHU</name>
<evidence type="ECO:0000313" key="2">
    <source>
        <dbReference type="EMBL" id="CAE0536736.1"/>
    </source>
</evidence>
<evidence type="ECO:0000313" key="3">
    <source>
        <dbReference type="EMBL" id="CAE0536743.1"/>
    </source>
</evidence>
<sequence length="214" mass="23360">MPGDPPQNKSEQDDTAHPRSDPNLLSAEAPPATDALELILGWTSSLMEVDSVWRALQEEKAKGWASEAVDRMWKRRDELMSKANRRTEVFTPSTKKYVRFYREWMPALAPVFAGRAGANRSFADIGASPGGMCEYLVGDLGWRGHAFSLSQADGGFGMTFSHVRLGYSDADLSADGSWRRLLGAAPSADFVNAGKPWSEIGQKGPSGRRALEGP</sequence>
<feature type="region of interest" description="Disordered" evidence="1">
    <location>
        <begin position="1"/>
        <end position="28"/>
    </location>
</feature>
<protein>
    <recommendedName>
        <fullName evidence="4">Ribosomal RNA methyltransferase FtsJ domain-containing protein</fullName>
    </recommendedName>
</protein>
<dbReference type="EMBL" id="HBIR01012567">
    <property type="protein sequence ID" value="CAE0536736.1"/>
    <property type="molecule type" value="Transcribed_RNA"/>
</dbReference>
<dbReference type="AlphaFoldDB" id="A0A6V2NCJ8"/>
<gene>
    <name evidence="2" type="ORF">EHUX00137_LOCUS9183</name>
    <name evidence="3" type="ORF">EHUX00137_LOCUS9187</name>
</gene>
<organism evidence="2">
    <name type="scientific">Emiliania huxleyi</name>
    <name type="common">Coccolithophore</name>
    <name type="synonym">Pontosphaera huxleyi</name>
    <dbReference type="NCBI Taxonomy" id="2903"/>
    <lineage>
        <taxon>Eukaryota</taxon>
        <taxon>Haptista</taxon>
        <taxon>Haptophyta</taxon>
        <taxon>Prymnesiophyceae</taxon>
        <taxon>Isochrysidales</taxon>
        <taxon>Noelaerhabdaceae</taxon>
        <taxon>Emiliania</taxon>
    </lineage>
</organism>
<proteinExistence type="predicted"/>
<dbReference type="EMBL" id="HBIR01012571">
    <property type="protein sequence ID" value="CAE0536743.1"/>
    <property type="molecule type" value="Transcribed_RNA"/>
</dbReference>
<reference evidence="2" key="1">
    <citation type="submission" date="2021-01" db="EMBL/GenBank/DDBJ databases">
        <authorList>
            <person name="Corre E."/>
            <person name="Pelletier E."/>
            <person name="Niang G."/>
            <person name="Scheremetjew M."/>
            <person name="Finn R."/>
            <person name="Kale V."/>
            <person name="Holt S."/>
            <person name="Cochrane G."/>
            <person name="Meng A."/>
            <person name="Brown T."/>
            <person name="Cohen L."/>
        </authorList>
    </citation>
    <scope>NUCLEOTIDE SEQUENCE</scope>
    <source>
        <strain evidence="2">379</strain>
    </source>
</reference>
<feature type="region of interest" description="Disordered" evidence="1">
    <location>
        <begin position="195"/>
        <end position="214"/>
    </location>
</feature>
<feature type="compositionally biased region" description="Basic and acidic residues" evidence="1">
    <location>
        <begin position="10"/>
        <end position="20"/>
    </location>
</feature>